<evidence type="ECO:0000313" key="1">
    <source>
        <dbReference type="EMBL" id="MBK1868781.1"/>
    </source>
</evidence>
<keyword evidence="1" id="KW-0067">ATP-binding</keyword>
<keyword evidence="1" id="KW-0547">Nucleotide-binding</keyword>
<gene>
    <name evidence="1" type="primary">ugpC</name>
    <name evidence="1" type="ORF">JHL16_20660</name>
</gene>
<name>A0ACC5R7Y0_9HYPH</name>
<protein>
    <submittedName>
        <fullName evidence="1">Sn-glycerol-3-phosphate ABC transporter ATP-binding protein UgpC</fullName>
    </submittedName>
</protein>
<dbReference type="Proteomes" id="UP000616151">
    <property type="component" value="Unassembled WGS sequence"/>
</dbReference>
<evidence type="ECO:0000313" key="2">
    <source>
        <dbReference type="Proteomes" id="UP000616151"/>
    </source>
</evidence>
<organism evidence="1 2">
    <name type="scientific">Taklimakanibacter albus</name>
    <dbReference type="NCBI Taxonomy" id="2800327"/>
    <lineage>
        <taxon>Bacteria</taxon>
        <taxon>Pseudomonadati</taxon>
        <taxon>Pseudomonadota</taxon>
        <taxon>Alphaproteobacteria</taxon>
        <taxon>Hyphomicrobiales</taxon>
        <taxon>Aestuariivirgaceae</taxon>
        <taxon>Taklimakanibacter</taxon>
    </lineage>
</organism>
<sequence>MSTVHLRGIAKQFGAVTIIPKGLDLDIADGEFVVLVGPSGCGKSTLLRMIAGLEEISDGELMIGGKRANGLSPQERNIAMVFQSYALFPHMTAKDNIGFGPRIRKEAESAVTDKVGKAAGILNLHDYLDRFPRQLSGGQRQRVAMGRAIVRSPEVFLFDEPLSNLDAQLRVQMRTEIKALHQRLGSTIVYVTHDQIEAMTMADRIVVMNKGRIEQAGSPLELYDHPATKFVASFLGSPSMSFVPGRVKKTADGAAVVTDDGVVLPTRTLAAANDGRQVEVGMRPEHFRLADTGQGMPFKVDVIEPTGSETHLYGAIAGTPVRCVFRERLKLAPGAEIGLAIDHQLTHVFDRETGRPV</sequence>
<reference evidence="1" key="1">
    <citation type="submission" date="2021-01" db="EMBL/GenBank/DDBJ databases">
        <authorList>
            <person name="Sun Q."/>
        </authorList>
    </citation>
    <scope>NUCLEOTIDE SEQUENCE</scope>
    <source>
        <strain evidence="1">YIM B02566</strain>
    </source>
</reference>
<accession>A0ACC5R7Y0</accession>
<dbReference type="EMBL" id="JAENHL010000007">
    <property type="protein sequence ID" value="MBK1868781.1"/>
    <property type="molecule type" value="Genomic_DNA"/>
</dbReference>
<comment type="caution">
    <text evidence="1">The sequence shown here is derived from an EMBL/GenBank/DDBJ whole genome shotgun (WGS) entry which is preliminary data.</text>
</comment>
<proteinExistence type="predicted"/>
<keyword evidence="2" id="KW-1185">Reference proteome</keyword>